<proteinExistence type="predicted"/>
<evidence type="ECO:0000313" key="2">
    <source>
        <dbReference type="Proteomes" id="UP000259950"/>
    </source>
</evidence>
<dbReference type="RefSeq" id="YP_010097849.1">
    <property type="nucleotide sequence ID" value="NC_055761.1"/>
</dbReference>
<keyword evidence="2" id="KW-1185">Reference proteome</keyword>
<reference evidence="1" key="1">
    <citation type="submission" date="2018-07" db="EMBL/GenBank/DDBJ databases">
        <title>Complete genome sequence of the cyanophage S-PRM1 isolated from Singapore coastal waters.</title>
        <authorList>
            <person name="Chenard C."/>
            <person name="Kolundzija S."/>
            <person name="Lauro F.M."/>
        </authorList>
    </citation>
    <scope>NUCLEOTIDE SEQUENCE [LARGE SCALE GENOMIC DNA]</scope>
</reference>
<name>A0A346FKA3_9CAUD</name>
<accession>A0A346FKA3</accession>
<dbReference type="GeneID" id="65115516"/>
<dbReference type="EMBL" id="MH629685">
    <property type="protein sequence ID" value="AXN58408.1"/>
    <property type="molecule type" value="Genomic_DNA"/>
</dbReference>
<protein>
    <submittedName>
        <fullName evidence="1">Uncharacterized protein</fullName>
    </submittedName>
</protein>
<organism evidence="1">
    <name type="scientific">Synechococcus virus S-PRM1</name>
    <dbReference type="NCBI Taxonomy" id="2100130"/>
    <lineage>
        <taxon>Viruses</taxon>
        <taxon>Duplodnaviria</taxon>
        <taxon>Heunggongvirae</taxon>
        <taxon>Uroviricota</taxon>
        <taxon>Caudoviricetes</taxon>
        <taxon>Pantevenvirales</taxon>
        <taxon>Kyanoviridae</taxon>
        <taxon>Makelovirus</taxon>
        <taxon>Makelovirus prm1</taxon>
    </lineage>
</organism>
<dbReference type="KEGG" id="vg:65115516"/>
<dbReference type="Proteomes" id="UP000259950">
    <property type="component" value="Segment"/>
</dbReference>
<evidence type="ECO:0000313" key="1">
    <source>
        <dbReference type="EMBL" id="AXN58408.1"/>
    </source>
</evidence>
<sequence length="429" mass="48102">MSYVKNVKITNVKITSLSGKTAEVGDGISGILAFDYFESIFKPSVEATLVISTTDKIVSELPIRGTEKVTLTILHDSGNVEFSDWVISSVTEPSTSSTQSTLVLVLTTPENVKQELKKNRLTQRYDPKVPISDHVRNILSSLGTEKEVEIEKTANSYGFFGNYWRPFKAIYWLAKRSLGTGGGDRAGFLFWETKSGYKFKSIDTIAADSKKTTVQTFSQHESVTDVDDSDNFKILAPFFEYNQDVITKMRKGTYGDNVKYFNPYTLPQTFQPELTHLYAESYEKLDKFGTEDRVDLNYNVHENPTAIDVNPYVSGTMTQDGTVDSESDSGNPQKWNHAMSKYQQILSQSLRLTVPMNLELEAGLPINLDLISSNKGLDNHESGVYLIKDLRHTIRVNDNGGIECYTNLRCIRDTYGNDGINTNVTLLNS</sequence>